<evidence type="ECO:0000313" key="4">
    <source>
        <dbReference type="Proteomes" id="UP000325030"/>
    </source>
</evidence>
<evidence type="ECO:0000313" key="2">
    <source>
        <dbReference type="EMBL" id="BBG26521.1"/>
    </source>
</evidence>
<evidence type="ECO:0000313" key="3">
    <source>
        <dbReference type="Proteomes" id="UP000322983"/>
    </source>
</evidence>
<evidence type="ECO:0000313" key="1">
    <source>
        <dbReference type="EMBL" id="BBG23768.1"/>
    </source>
</evidence>
<protein>
    <submittedName>
        <fullName evidence="2">Uncharacterized protein</fullName>
    </submittedName>
</protein>
<gene>
    <name evidence="1" type="ORF">IC006_1062</name>
    <name evidence="2" type="ORF">IC007_1035</name>
</gene>
<dbReference type="KEGG" id="step:IC006_1062"/>
<dbReference type="EMBL" id="AP018929">
    <property type="protein sequence ID" value="BBG23768.1"/>
    <property type="molecule type" value="Genomic_DNA"/>
</dbReference>
<dbReference type="Proteomes" id="UP000322983">
    <property type="component" value="Chromosome"/>
</dbReference>
<keyword evidence="3" id="KW-1185">Reference proteome</keyword>
<organism evidence="2 4">
    <name type="scientific">Sulfuracidifex tepidarius</name>
    <dbReference type="NCBI Taxonomy" id="1294262"/>
    <lineage>
        <taxon>Archaea</taxon>
        <taxon>Thermoproteota</taxon>
        <taxon>Thermoprotei</taxon>
        <taxon>Sulfolobales</taxon>
        <taxon>Sulfolobaceae</taxon>
        <taxon>Sulfuracidifex</taxon>
    </lineage>
</organism>
<dbReference type="Proteomes" id="UP000325030">
    <property type="component" value="Chromosome"/>
</dbReference>
<sequence>MVLLALYDNDKVTLRKLIERTKSSTAPVNNTVKRSGDWLKRLRRLEAFLRGDISN</sequence>
<accession>A0A510E1Z3</accession>
<reference evidence="2 3" key="2">
    <citation type="journal article" date="2020" name="Int. J. Syst. Evol. Microbiol.">
        <title>Sulfuracidifex tepidarius gen. nov., sp. nov. and transfer of Sulfolobus metallicus Huber and Stetter 1992 to the genus Sulfuracidifex as Sulfuracidifex metallicus comb. nov.</title>
        <authorList>
            <person name="Itoh T."/>
            <person name="Miura T."/>
            <person name="Sakai H.D."/>
            <person name="Kato S."/>
            <person name="Ohkuma M."/>
            <person name="Takashina T."/>
        </authorList>
    </citation>
    <scope>NUCLEOTIDE SEQUENCE</scope>
    <source>
        <strain evidence="1 3">IC-006</strain>
        <strain evidence="2">IC-007</strain>
    </source>
</reference>
<reference evidence="4" key="1">
    <citation type="submission" date="2018-09" db="EMBL/GenBank/DDBJ databases">
        <title>Complete Genome Sequencing of Sulfolobus sp. JCM 16834.</title>
        <authorList>
            <person name="Kato S."/>
            <person name="Itoh T."/>
            <person name="Ohkuma M."/>
        </authorList>
    </citation>
    <scope>NUCLEOTIDE SEQUENCE [LARGE SCALE GENOMIC DNA]</scope>
    <source>
        <strain evidence="4">IC-007</strain>
    </source>
</reference>
<name>A0A510E1Z3_9CREN</name>
<dbReference type="AlphaFoldDB" id="A0A510E1Z3"/>
<dbReference type="EMBL" id="AP018930">
    <property type="protein sequence ID" value="BBG26521.1"/>
    <property type="molecule type" value="Genomic_DNA"/>
</dbReference>
<proteinExistence type="predicted"/>
<accession>A0A510DUV9</accession>